<name>A0ACC0CEG8_CATRO</name>
<dbReference type="Proteomes" id="UP001060085">
    <property type="component" value="Linkage Group LG01"/>
</dbReference>
<comment type="caution">
    <text evidence="1">The sequence shown here is derived from an EMBL/GenBank/DDBJ whole genome shotgun (WGS) entry which is preliminary data.</text>
</comment>
<reference evidence="2" key="1">
    <citation type="journal article" date="2023" name="Nat. Plants">
        <title>Single-cell RNA sequencing provides a high-resolution roadmap for understanding the multicellular compartmentation of specialized metabolism.</title>
        <authorList>
            <person name="Sun S."/>
            <person name="Shen X."/>
            <person name="Li Y."/>
            <person name="Li Y."/>
            <person name="Wang S."/>
            <person name="Li R."/>
            <person name="Zhang H."/>
            <person name="Shen G."/>
            <person name="Guo B."/>
            <person name="Wei J."/>
            <person name="Xu J."/>
            <person name="St-Pierre B."/>
            <person name="Chen S."/>
            <person name="Sun C."/>
        </authorList>
    </citation>
    <scope>NUCLEOTIDE SEQUENCE [LARGE SCALE GENOMIC DNA]</scope>
</reference>
<evidence type="ECO:0000313" key="1">
    <source>
        <dbReference type="EMBL" id="KAI5683193.1"/>
    </source>
</evidence>
<protein>
    <submittedName>
        <fullName evidence="1">Uncharacterized protein</fullName>
    </submittedName>
</protein>
<dbReference type="EMBL" id="CM044701">
    <property type="protein sequence ID" value="KAI5683193.1"/>
    <property type="molecule type" value="Genomic_DNA"/>
</dbReference>
<accession>A0ACC0CEG8</accession>
<proteinExistence type="predicted"/>
<keyword evidence="2" id="KW-1185">Reference proteome</keyword>
<evidence type="ECO:0000313" key="2">
    <source>
        <dbReference type="Proteomes" id="UP001060085"/>
    </source>
</evidence>
<sequence>MSYLFLKRVQYATVRRRRNDADYRLGRSYHILCRRHIDQNVLEKLTEMVKDEEVATRFVLHFGVEITNRAESEHSVLKLWLSTCHGDLNTVFLNINSSSLEISKLKEKSNAKSNPILKNISNNITREIVDDAQNKCGHYLRKSHVLPCAYELLGRYKNFLLLQLEDVSIFWRTLEIGVDVPSAHVRDMDSEMRDLAYMLDQISRVQNRKSGNVVV</sequence>
<organism evidence="1 2">
    <name type="scientific">Catharanthus roseus</name>
    <name type="common">Madagascar periwinkle</name>
    <name type="synonym">Vinca rosea</name>
    <dbReference type="NCBI Taxonomy" id="4058"/>
    <lineage>
        <taxon>Eukaryota</taxon>
        <taxon>Viridiplantae</taxon>
        <taxon>Streptophyta</taxon>
        <taxon>Embryophyta</taxon>
        <taxon>Tracheophyta</taxon>
        <taxon>Spermatophyta</taxon>
        <taxon>Magnoliopsida</taxon>
        <taxon>eudicotyledons</taxon>
        <taxon>Gunneridae</taxon>
        <taxon>Pentapetalae</taxon>
        <taxon>asterids</taxon>
        <taxon>lamiids</taxon>
        <taxon>Gentianales</taxon>
        <taxon>Apocynaceae</taxon>
        <taxon>Rauvolfioideae</taxon>
        <taxon>Vinceae</taxon>
        <taxon>Catharanthinae</taxon>
        <taxon>Catharanthus</taxon>
    </lineage>
</organism>
<gene>
    <name evidence="1" type="ORF">M9H77_04421</name>
</gene>